<dbReference type="AlphaFoldDB" id="A0A1E7FEK8"/>
<dbReference type="PANTHER" id="PTHR37560:SF2">
    <property type="entry name" value="DUF711 DOMAIN-CONTAINING PROTEIN"/>
    <property type="match status" value="1"/>
</dbReference>
<name>A0A1E7FEK8_9STRA</name>
<keyword evidence="2" id="KW-1185">Reference proteome</keyword>
<dbReference type="Gene3D" id="3.20.70.20">
    <property type="match status" value="1"/>
</dbReference>
<organism evidence="1 2">
    <name type="scientific">Fragilariopsis cylindrus CCMP1102</name>
    <dbReference type="NCBI Taxonomy" id="635003"/>
    <lineage>
        <taxon>Eukaryota</taxon>
        <taxon>Sar</taxon>
        <taxon>Stramenopiles</taxon>
        <taxon>Ochrophyta</taxon>
        <taxon>Bacillariophyta</taxon>
        <taxon>Bacillariophyceae</taxon>
        <taxon>Bacillariophycidae</taxon>
        <taxon>Bacillariales</taxon>
        <taxon>Bacillariaceae</taxon>
        <taxon>Fragilariopsis</taxon>
    </lineage>
</organism>
<dbReference type="Proteomes" id="UP000095751">
    <property type="component" value="Unassembled WGS sequence"/>
</dbReference>
<evidence type="ECO:0000313" key="1">
    <source>
        <dbReference type="EMBL" id="OEU16608.1"/>
    </source>
</evidence>
<dbReference type="SUPFAM" id="SSF51998">
    <property type="entry name" value="PFL-like glycyl radical enzymes"/>
    <property type="match status" value="2"/>
</dbReference>
<accession>A0A1E7FEK8</accession>
<dbReference type="KEGG" id="fcy:FRACYDRAFT_269059"/>
<evidence type="ECO:0000313" key="2">
    <source>
        <dbReference type="Proteomes" id="UP000095751"/>
    </source>
</evidence>
<dbReference type="Pfam" id="PF05167">
    <property type="entry name" value="DUF711"/>
    <property type="match status" value="2"/>
</dbReference>
<dbReference type="OrthoDB" id="10263808at2759"/>
<dbReference type="PANTHER" id="PTHR37560">
    <property type="entry name" value="UPF0210 PROTEIN SPR0218"/>
    <property type="match status" value="1"/>
</dbReference>
<dbReference type="InParanoid" id="A0A1E7FEK8"/>
<proteinExistence type="predicted"/>
<dbReference type="EMBL" id="KV784358">
    <property type="protein sequence ID" value="OEU16608.1"/>
    <property type="molecule type" value="Genomic_DNA"/>
</dbReference>
<gene>
    <name evidence="1" type="ORF">FRACYDRAFT_269059</name>
</gene>
<protein>
    <submittedName>
        <fullName evidence="1">Uncharacterized protein</fullName>
    </submittedName>
</protein>
<sequence length="450" mass="50142">MFPSLKAKIDAVVDGLKDLEIKYQEDGYIVESLRIATNPFGVWLLQNDEFVLADRLEFLGSLLHRHGIFGCCLGPAKNTNELACVRQIIASSEKFHCFFMLNANDHVGAHEAKEMVYDISTLNSQGLANFRFAVAAKTCKPWNPCFPVAYYEEEEKQEEEAGTGEEIDHRRFDVRFAIGIENSSIVKLLLRKCGTIENIDTIFRQGMVEALIPIQQIATNFCSTDDTQSKKNGKHGNTIRDLDKIFRDVMVHVLFPPGIAHSCSNHIHNGVQPISFRFMGIDTTVHFPFKTSSFVSALECLDEIDEFGECGTIAACTAISKVLQSMECIRSTGFCGLDIPVCSDRRFVQLIESSICPRRLINILPVCANGIDMVCVPGSDVHLHTQSEQSLRSLLLDMVTLAEQLGKPLISRILPVPGKKKGDRVNFGSSSHFINCNVIYLDKGECKGER</sequence>
<reference evidence="1 2" key="1">
    <citation type="submission" date="2016-09" db="EMBL/GenBank/DDBJ databases">
        <title>Extensive genetic diversity and differential bi-allelic expression allows diatom success in the polar Southern Ocean.</title>
        <authorList>
            <consortium name="DOE Joint Genome Institute"/>
            <person name="Mock T."/>
            <person name="Otillar R.P."/>
            <person name="Strauss J."/>
            <person name="Dupont C."/>
            <person name="Frickenhaus S."/>
            <person name="Maumus F."/>
            <person name="Mcmullan M."/>
            <person name="Sanges R."/>
            <person name="Schmutz J."/>
            <person name="Toseland A."/>
            <person name="Valas R."/>
            <person name="Veluchamy A."/>
            <person name="Ward B.J."/>
            <person name="Allen A."/>
            <person name="Barry K."/>
            <person name="Falciatore A."/>
            <person name="Ferrante M."/>
            <person name="Fortunato A.E."/>
            <person name="Gloeckner G."/>
            <person name="Gruber A."/>
            <person name="Hipkin R."/>
            <person name="Janech M."/>
            <person name="Kroth P."/>
            <person name="Leese F."/>
            <person name="Lindquist E."/>
            <person name="Lyon B.R."/>
            <person name="Martin J."/>
            <person name="Mayer C."/>
            <person name="Parker M."/>
            <person name="Quesneville H."/>
            <person name="Raymond J."/>
            <person name="Uhlig C."/>
            <person name="Valentin K.U."/>
            <person name="Worden A.Z."/>
            <person name="Armbrust E.V."/>
            <person name="Bowler C."/>
            <person name="Green B."/>
            <person name="Moulton V."/>
            <person name="Van Oosterhout C."/>
            <person name="Grigoriev I."/>
        </authorList>
    </citation>
    <scope>NUCLEOTIDE SEQUENCE [LARGE SCALE GENOMIC DNA]</scope>
    <source>
        <strain evidence="1 2">CCMP1102</strain>
    </source>
</reference>
<dbReference type="InterPro" id="IPR007841">
    <property type="entry name" value="UPF0210"/>
</dbReference>